<reference evidence="1" key="1">
    <citation type="submission" date="2023-06" db="EMBL/GenBank/DDBJ databases">
        <title>Genome-scale phylogeny and comparative genomics of the fungal order Sordariales.</title>
        <authorList>
            <consortium name="Lawrence Berkeley National Laboratory"/>
            <person name="Hensen N."/>
            <person name="Bonometti L."/>
            <person name="Westerberg I."/>
            <person name="Brannstrom I.O."/>
            <person name="Guillou S."/>
            <person name="Cros-Aarteil S."/>
            <person name="Calhoun S."/>
            <person name="Haridas S."/>
            <person name="Kuo A."/>
            <person name="Mondo S."/>
            <person name="Pangilinan J."/>
            <person name="Riley R."/>
            <person name="LaButti K."/>
            <person name="Andreopoulos B."/>
            <person name="Lipzen A."/>
            <person name="Chen C."/>
            <person name="Yanf M."/>
            <person name="Daum C."/>
            <person name="Ng V."/>
            <person name="Clum A."/>
            <person name="Steindorff A."/>
            <person name="Ohm R."/>
            <person name="Martin F."/>
            <person name="Silar P."/>
            <person name="Natvig D."/>
            <person name="Lalanne C."/>
            <person name="Gautier V."/>
            <person name="Ament-velasquez S.L."/>
            <person name="Kruys A."/>
            <person name="Hutchinson M.I."/>
            <person name="Powell A.J."/>
            <person name="Barry K."/>
            <person name="Miller A.N."/>
            <person name="Grigoriev I.V."/>
            <person name="Debuchy R."/>
            <person name="Gladieux P."/>
            <person name="Thoren M.H."/>
            <person name="Johannesson H."/>
        </authorList>
    </citation>
    <scope>NUCLEOTIDE SEQUENCE</scope>
    <source>
        <strain evidence="1">SMH3391-2</strain>
    </source>
</reference>
<dbReference type="AlphaFoldDB" id="A0AA39WTL2"/>
<comment type="caution">
    <text evidence="1">The sequence shown here is derived from an EMBL/GenBank/DDBJ whole genome shotgun (WGS) entry which is preliminary data.</text>
</comment>
<dbReference type="EMBL" id="JAULSR010000004">
    <property type="protein sequence ID" value="KAK0621316.1"/>
    <property type="molecule type" value="Genomic_DNA"/>
</dbReference>
<protein>
    <submittedName>
        <fullName evidence="1">Uncharacterized protein</fullName>
    </submittedName>
</protein>
<sequence>MPMQPGVHPEPALGVGLTAGEVAVLNEQIAYDNKVDEPQDFLPSDPDPSRMYKVRELDGQWTLRNRFTIENLGDCRWYITDDGVFYAIRIQK</sequence>
<accession>A0AA39WTL2</accession>
<gene>
    <name evidence="1" type="ORF">B0T17DRAFT_494270</name>
</gene>
<evidence type="ECO:0000313" key="1">
    <source>
        <dbReference type="EMBL" id="KAK0621316.1"/>
    </source>
</evidence>
<keyword evidence="2" id="KW-1185">Reference proteome</keyword>
<proteinExistence type="predicted"/>
<name>A0AA39WTL2_9PEZI</name>
<dbReference type="Proteomes" id="UP001174934">
    <property type="component" value="Unassembled WGS sequence"/>
</dbReference>
<organism evidence="1 2">
    <name type="scientific">Bombardia bombarda</name>
    <dbReference type="NCBI Taxonomy" id="252184"/>
    <lineage>
        <taxon>Eukaryota</taxon>
        <taxon>Fungi</taxon>
        <taxon>Dikarya</taxon>
        <taxon>Ascomycota</taxon>
        <taxon>Pezizomycotina</taxon>
        <taxon>Sordariomycetes</taxon>
        <taxon>Sordariomycetidae</taxon>
        <taxon>Sordariales</taxon>
        <taxon>Lasiosphaeriaceae</taxon>
        <taxon>Bombardia</taxon>
    </lineage>
</organism>
<evidence type="ECO:0000313" key="2">
    <source>
        <dbReference type="Proteomes" id="UP001174934"/>
    </source>
</evidence>